<dbReference type="AlphaFoldDB" id="A0A8C8RF92"/>
<dbReference type="InterPro" id="IPR045860">
    <property type="entry name" value="Snake_toxin-like_sf"/>
</dbReference>
<sequence length="113" mass="12022">FPFLTLQSGASELLCQRRTKCNPSKPFLQPHPPQGNHFVSHPGIVGLFNIINKECTTSCSASIQDFTVGKQNVSCCSTDNCNRNGVGSVASSYAMMAAGLSATLLCTLLRNGL</sequence>
<dbReference type="Proteomes" id="UP000694393">
    <property type="component" value="Unplaced"/>
</dbReference>
<dbReference type="SUPFAM" id="SSF57302">
    <property type="entry name" value="Snake toxin-like"/>
    <property type="match status" value="1"/>
</dbReference>
<dbReference type="Pfam" id="PF00087">
    <property type="entry name" value="Toxin_TOLIP"/>
    <property type="match status" value="1"/>
</dbReference>
<feature type="domain" description="Snake toxin/toxin-like" evidence="1">
    <location>
        <begin position="12"/>
        <end position="82"/>
    </location>
</feature>
<name>A0A8C8RF92_9SAUR</name>
<proteinExistence type="predicted"/>
<evidence type="ECO:0000313" key="3">
    <source>
        <dbReference type="Proteomes" id="UP000694393"/>
    </source>
</evidence>
<protein>
    <recommendedName>
        <fullName evidence="1">Snake toxin/toxin-like domain-containing protein</fullName>
    </recommendedName>
</protein>
<keyword evidence="3" id="KW-1185">Reference proteome</keyword>
<evidence type="ECO:0000259" key="1">
    <source>
        <dbReference type="Pfam" id="PF00087"/>
    </source>
</evidence>
<dbReference type="GO" id="GO:0030154">
    <property type="term" value="P:cell differentiation"/>
    <property type="evidence" value="ECO:0007669"/>
    <property type="project" value="UniProtKB-ARBA"/>
</dbReference>
<dbReference type="Ensembl" id="ENSPCET00000004991.1">
    <property type="protein sequence ID" value="ENSPCEP00000004821.1"/>
    <property type="gene ID" value="ENSPCEG00000003905.1"/>
</dbReference>
<reference evidence="2" key="1">
    <citation type="submission" date="2025-08" db="UniProtKB">
        <authorList>
            <consortium name="Ensembl"/>
        </authorList>
    </citation>
    <scope>IDENTIFICATION</scope>
</reference>
<accession>A0A8C8RF92</accession>
<dbReference type="InterPro" id="IPR035076">
    <property type="entry name" value="Toxin/TOLIP"/>
</dbReference>
<evidence type="ECO:0000313" key="2">
    <source>
        <dbReference type="Ensembl" id="ENSPCEP00000004821.1"/>
    </source>
</evidence>
<dbReference type="Gene3D" id="2.10.60.10">
    <property type="entry name" value="CD59"/>
    <property type="match status" value="1"/>
</dbReference>
<organism evidence="2 3">
    <name type="scientific">Pelusios castaneus</name>
    <name type="common">West African mud turtle</name>
    <dbReference type="NCBI Taxonomy" id="367368"/>
    <lineage>
        <taxon>Eukaryota</taxon>
        <taxon>Metazoa</taxon>
        <taxon>Chordata</taxon>
        <taxon>Craniata</taxon>
        <taxon>Vertebrata</taxon>
        <taxon>Euteleostomi</taxon>
        <taxon>Archelosauria</taxon>
        <taxon>Testudinata</taxon>
        <taxon>Testudines</taxon>
        <taxon>Pleurodira</taxon>
        <taxon>Pelomedusidae</taxon>
        <taxon>Pelusios</taxon>
    </lineage>
</organism>
<reference evidence="2" key="2">
    <citation type="submission" date="2025-09" db="UniProtKB">
        <authorList>
            <consortium name="Ensembl"/>
        </authorList>
    </citation>
    <scope>IDENTIFICATION</scope>
</reference>